<dbReference type="EMBL" id="UYJE01002157">
    <property type="protein sequence ID" value="VDI08271.1"/>
    <property type="molecule type" value="Genomic_DNA"/>
</dbReference>
<comment type="similarity">
    <text evidence="1">Belongs to the unc-93 family.</text>
</comment>
<feature type="transmembrane region" description="Helical" evidence="2">
    <location>
        <begin position="78"/>
        <end position="100"/>
    </location>
</feature>
<dbReference type="AlphaFoldDB" id="A0A8B6CPR5"/>
<evidence type="ECO:0000256" key="1">
    <source>
        <dbReference type="ARBA" id="ARBA00009172"/>
    </source>
</evidence>
<dbReference type="Proteomes" id="UP000596742">
    <property type="component" value="Unassembled WGS sequence"/>
</dbReference>
<feature type="transmembrane region" description="Helical" evidence="2">
    <location>
        <begin position="411"/>
        <end position="435"/>
    </location>
</feature>
<keyword evidence="2" id="KW-1133">Transmembrane helix</keyword>
<feature type="transmembrane region" description="Helical" evidence="2">
    <location>
        <begin position="474"/>
        <end position="491"/>
    </location>
</feature>
<evidence type="ECO:0000256" key="2">
    <source>
        <dbReference type="SAM" id="Phobius"/>
    </source>
</evidence>
<feature type="transmembrane region" description="Helical" evidence="2">
    <location>
        <begin position="131"/>
        <end position="155"/>
    </location>
</feature>
<dbReference type="Pfam" id="PF07690">
    <property type="entry name" value="MFS_1"/>
    <property type="match status" value="1"/>
</dbReference>
<dbReference type="InterPro" id="IPR051951">
    <property type="entry name" value="UNC-93_regulatory"/>
</dbReference>
<reference evidence="3" key="1">
    <citation type="submission" date="2018-11" db="EMBL/GenBank/DDBJ databases">
        <authorList>
            <person name="Alioto T."/>
            <person name="Alioto T."/>
        </authorList>
    </citation>
    <scope>NUCLEOTIDE SEQUENCE</scope>
</reference>
<feature type="transmembrane region" description="Helical" evidence="2">
    <location>
        <begin position="322"/>
        <end position="339"/>
    </location>
</feature>
<organism evidence="3 4">
    <name type="scientific">Mytilus galloprovincialis</name>
    <name type="common">Mediterranean mussel</name>
    <dbReference type="NCBI Taxonomy" id="29158"/>
    <lineage>
        <taxon>Eukaryota</taxon>
        <taxon>Metazoa</taxon>
        <taxon>Spiralia</taxon>
        <taxon>Lophotrochozoa</taxon>
        <taxon>Mollusca</taxon>
        <taxon>Bivalvia</taxon>
        <taxon>Autobranchia</taxon>
        <taxon>Pteriomorphia</taxon>
        <taxon>Mytilida</taxon>
        <taxon>Mytiloidea</taxon>
        <taxon>Mytilidae</taxon>
        <taxon>Mytilinae</taxon>
        <taxon>Mytilus</taxon>
    </lineage>
</organism>
<sequence length="507" mass="56703">MKFYSFAKLVTNYFFQFDEQRPTEFEPTSKIMERELKKSATRRSYKNLASVCVGWFLLVVSFGSLQGIVSSINHEDGLGFFSMACFYAGAIVCPFAATIFRRWNTKPVLCVLTLAQIPLVLSYAIPRLYTVLPMAFIGGIAQSVAFSLTGAYLVWVSGILSKAKGDTTSRYLSMAFGIYYMSVSFAPAIGGICSTFILSMKFEQKYYKYLNCTKSLKSIITENITLPNITIGCGPDFCPFEQADVSQFEISSIVRYCLLGFYSLCMVAATIVFSFGMEDKPSTCQKKNQCKHKLKLQDKPDEKYRMTAVLKSTIYVMKQRRFLIVAPLVFYNGFQWAFAVGDIMKAFGGCIFGAEKVGIFIATYHFATCLSSVCSGLVEPRTGRKVLFMLACAMHTSACIMMKFWSSYPFYLAYVLCAMWGLGSGTFLAQSHALIGELFPSDVEPAMAVYLMFRSFGHIMGFGYAHFLCMNTKIYVTGGICLVASGFVAVFHQKPYLQKENLKTEKA</sequence>
<dbReference type="Gene3D" id="1.20.1250.20">
    <property type="entry name" value="MFS general substrate transporter like domains"/>
    <property type="match status" value="2"/>
</dbReference>
<dbReference type="InterPro" id="IPR036259">
    <property type="entry name" value="MFS_trans_sf"/>
</dbReference>
<dbReference type="PANTHER" id="PTHR19444:SF13">
    <property type="entry name" value="PROTEIN UNC-93 HOMOLOG A"/>
    <property type="match status" value="1"/>
</dbReference>
<keyword evidence="2" id="KW-0472">Membrane</keyword>
<evidence type="ECO:0008006" key="5">
    <source>
        <dbReference type="Google" id="ProtNLM"/>
    </source>
</evidence>
<comment type="caution">
    <text evidence="3">The sequence shown here is derived from an EMBL/GenBank/DDBJ whole genome shotgun (WGS) entry which is preliminary data.</text>
</comment>
<evidence type="ECO:0000313" key="3">
    <source>
        <dbReference type="EMBL" id="VDI08271.1"/>
    </source>
</evidence>
<evidence type="ECO:0000313" key="4">
    <source>
        <dbReference type="Proteomes" id="UP000596742"/>
    </source>
</evidence>
<dbReference type="GO" id="GO:0022857">
    <property type="term" value="F:transmembrane transporter activity"/>
    <property type="evidence" value="ECO:0007669"/>
    <property type="project" value="InterPro"/>
</dbReference>
<gene>
    <name evidence="3" type="ORF">MGAL_10B048960</name>
</gene>
<dbReference type="PANTHER" id="PTHR19444">
    <property type="entry name" value="UNC-93 RELATED"/>
    <property type="match status" value="1"/>
</dbReference>
<feature type="transmembrane region" description="Helical" evidence="2">
    <location>
        <begin position="359"/>
        <end position="379"/>
    </location>
</feature>
<dbReference type="OrthoDB" id="6499973at2759"/>
<name>A0A8B6CPR5_MYTGA</name>
<proteinExistence type="inferred from homology"/>
<feature type="transmembrane region" description="Helical" evidence="2">
    <location>
        <begin position="253"/>
        <end position="277"/>
    </location>
</feature>
<feature type="transmembrane region" description="Helical" evidence="2">
    <location>
        <begin position="176"/>
        <end position="198"/>
    </location>
</feature>
<keyword evidence="2" id="KW-0812">Transmembrane</keyword>
<accession>A0A8B6CPR5</accession>
<dbReference type="SUPFAM" id="SSF103473">
    <property type="entry name" value="MFS general substrate transporter"/>
    <property type="match status" value="1"/>
</dbReference>
<feature type="transmembrane region" description="Helical" evidence="2">
    <location>
        <begin position="447"/>
        <end position="468"/>
    </location>
</feature>
<feature type="transmembrane region" description="Helical" evidence="2">
    <location>
        <begin position="107"/>
        <end position="125"/>
    </location>
</feature>
<feature type="transmembrane region" description="Helical" evidence="2">
    <location>
        <begin position="48"/>
        <end position="72"/>
    </location>
</feature>
<keyword evidence="4" id="KW-1185">Reference proteome</keyword>
<protein>
    <recommendedName>
        <fullName evidence="5">Major facilitator superfamily (MFS) profile domain-containing protein</fullName>
    </recommendedName>
</protein>
<dbReference type="InterPro" id="IPR011701">
    <property type="entry name" value="MFS"/>
</dbReference>